<dbReference type="EMBL" id="JACMSC010000018">
    <property type="protein sequence ID" value="KAG6476755.1"/>
    <property type="molecule type" value="Genomic_DNA"/>
</dbReference>
<evidence type="ECO:0000256" key="3">
    <source>
        <dbReference type="ARBA" id="ARBA00022679"/>
    </source>
</evidence>
<dbReference type="Gene3D" id="3.30.40.10">
    <property type="entry name" value="Zinc/RING finger domain, C3HC4 (zinc finger)"/>
    <property type="match status" value="1"/>
</dbReference>
<reference evidence="10 11" key="1">
    <citation type="submission" date="2020-08" db="EMBL/GenBank/DDBJ databases">
        <title>Plant Genome Project.</title>
        <authorList>
            <person name="Zhang R.-G."/>
        </authorList>
    </citation>
    <scope>NUCLEOTIDE SEQUENCE [LARGE SCALE GENOMIC DNA]</scope>
    <source>
        <tissue evidence="10">Rhizome</tissue>
    </source>
</reference>
<comment type="caution">
    <text evidence="10">The sequence shown here is derived from an EMBL/GenBank/DDBJ whole genome shotgun (WGS) entry which is preliminary data.</text>
</comment>
<evidence type="ECO:0000256" key="6">
    <source>
        <dbReference type="ARBA" id="ARBA00022786"/>
    </source>
</evidence>
<keyword evidence="5 8" id="KW-0863">Zinc-finger</keyword>
<dbReference type="SMART" id="SM00184">
    <property type="entry name" value="RING"/>
    <property type="match status" value="1"/>
</dbReference>
<dbReference type="Proteomes" id="UP000734854">
    <property type="component" value="Unassembled WGS sequence"/>
</dbReference>
<dbReference type="PROSITE" id="PS50089">
    <property type="entry name" value="ZF_RING_2"/>
    <property type="match status" value="1"/>
</dbReference>
<keyword evidence="6" id="KW-0833">Ubl conjugation pathway</keyword>
<dbReference type="InterPro" id="IPR001841">
    <property type="entry name" value="Znf_RING"/>
</dbReference>
<evidence type="ECO:0000256" key="8">
    <source>
        <dbReference type="PROSITE-ProRule" id="PRU00175"/>
    </source>
</evidence>
<proteinExistence type="predicted"/>
<comment type="catalytic activity">
    <reaction evidence="1">
        <text>S-ubiquitinyl-[E2 ubiquitin-conjugating enzyme]-L-cysteine + [acceptor protein]-L-lysine = [E2 ubiquitin-conjugating enzyme]-L-cysteine + N(6)-ubiquitinyl-[acceptor protein]-L-lysine.</text>
        <dbReference type="EC" id="2.3.2.27"/>
    </reaction>
</comment>
<evidence type="ECO:0000256" key="1">
    <source>
        <dbReference type="ARBA" id="ARBA00000900"/>
    </source>
</evidence>
<dbReference type="GO" id="GO:0008270">
    <property type="term" value="F:zinc ion binding"/>
    <property type="evidence" value="ECO:0007669"/>
    <property type="project" value="UniProtKB-KW"/>
</dbReference>
<evidence type="ECO:0000313" key="11">
    <source>
        <dbReference type="Proteomes" id="UP000734854"/>
    </source>
</evidence>
<protein>
    <recommendedName>
        <fullName evidence="2">RING-type E3 ubiquitin transferase</fullName>
        <ecNumber evidence="2">2.3.2.27</ecNumber>
    </recommendedName>
</protein>
<dbReference type="InterPro" id="IPR013083">
    <property type="entry name" value="Znf_RING/FYVE/PHD"/>
</dbReference>
<dbReference type="AlphaFoldDB" id="A0A8J5EY52"/>
<dbReference type="GO" id="GO:0061630">
    <property type="term" value="F:ubiquitin protein ligase activity"/>
    <property type="evidence" value="ECO:0007669"/>
    <property type="project" value="UniProtKB-EC"/>
</dbReference>
<dbReference type="EC" id="2.3.2.27" evidence="2"/>
<gene>
    <name evidence="10" type="ORF">ZIOFF_066002</name>
</gene>
<dbReference type="SUPFAM" id="SSF57850">
    <property type="entry name" value="RING/U-box"/>
    <property type="match status" value="1"/>
</dbReference>
<keyword evidence="7" id="KW-0862">Zinc</keyword>
<evidence type="ECO:0000259" key="9">
    <source>
        <dbReference type="PROSITE" id="PS50089"/>
    </source>
</evidence>
<keyword evidence="3" id="KW-0808">Transferase</keyword>
<accession>A0A8J5EY52</accession>
<name>A0A8J5EY52_ZINOF</name>
<organism evidence="10 11">
    <name type="scientific">Zingiber officinale</name>
    <name type="common">Ginger</name>
    <name type="synonym">Amomum zingiber</name>
    <dbReference type="NCBI Taxonomy" id="94328"/>
    <lineage>
        <taxon>Eukaryota</taxon>
        <taxon>Viridiplantae</taxon>
        <taxon>Streptophyta</taxon>
        <taxon>Embryophyta</taxon>
        <taxon>Tracheophyta</taxon>
        <taxon>Spermatophyta</taxon>
        <taxon>Magnoliopsida</taxon>
        <taxon>Liliopsida</taxon>
        <taxon>Zingiberales</taxon>
        <taxon>Zingiberaceae</taxon>
        <taxon>Zingiber</taxon>
    </lineage>
</organism>
<sequence length="294" mass="32223">MLRERVVPSAEQGLNIGENNAAVLLSNDNPRSSQPQAQQGSLVLGHAKGSAVALDVQGSILLSSISLIRVDIADNTVSPLSSNDPRGSHSLRQNEDLVSGHAVIPEGVQKSVSMRYEKGTNIQPDRNYENGSISGSSQPLPYLYLSSDVEDSCPICLEDYTIENPRSTLQCAHQFHLCCIYEWMERSHACPFCSKKTPDLVCGSLYCRSDSLIGNTPIIEPSRLDPPDFTQTLPLVMQSRVGCGARQGKEGQLELHSKEQLELHRKDKYGFAAKQKFWLQLDAVCIAGTARQGK</sequence>
<dbReference type="PANTHER" id="PTHR46463:SF93">
    <property type="entry name" value="OS11G0629300 PROTEIN"/>
    <property type="match status" value="1"/>
</dbReference>
<evidence type="ECO:0000256" key="7">
    <source>
        <dbReference type="ARBA" id="ARBA00022833"/>
    </source>
</evidence>
<feature type="domain" description="RING-type" evidence="9">
    <location>
        <begin position="153"/>
        <end position="194"/>
    </location>
</feature>
<evidence type="ECO:0000256" key="2">
    <source>
        <dbReference type="ARBA" id="ARBA00012483"/>
    </source>
</evidence>
<keyword evidence="11" id="KW-1185">Reference proteome</keyword>
<evidence type="ECO:0000313" key="10">
    <source>
        <dbReference type="EMBL" id="KAG6476755.1"/>
    </source>
</evidence>
<dbReference type="Pfam" id="PF13639">
    <property type="entry name" value="zf-RING_2"/>
    <property type="match status" value="1"/>
</dbReference>
<evidence type="ECO:0000256" key="5">
    <source>
        <dbReference type="ARBA" id="ARBA00022771"/>
    </source>
</evidence>
<evidence type="ECO:0000256" key="4">
    <source>
        <dbReference type="ARBA" id="ARBA00022723"/>
    </source>
</evidence>
<dbReference type="PANTHER" id="PTHR46463">
    <property type="entry name" value="ZINC FINGER, RING/FYVE/PHD-TYPE"/>
    <property type="match status" value="1"/>
</dbReference>
<keyword evidence="4" id="KW-0479">Metal-binding</keyword>